<evidence type="ECO:0000256" key="1">
    <source>
        <dbReference type="ARBA" id="ARBA00023125"/>
    </source>
</evidence>
<comment type="caution">
    <text evidence="2">Lacks conserved residue(s) required for the propagation of feature annotation.</text>
</comment>
<reference evidence="5" key="1">
    <citation type="submission" date="2020-08" db="EMBL/GenBank/DDBJ databases">
        <title>Genome public.</title>
        <authorList>
            <person name="Liu C."/>
            <person name="Sun Q."/>
        </authorList>
    </citation>
    <scope>NUCLEOTIDE SEQUENCE</scope>
    <source>
        <strain evidence="5">N12</strain>
    </source>
</reference>
<keyword evidence="1 2" id="KW-0238">DNA-binding</keyword>
<dbReference type="GO" id="GO:0006260">
    <property type="term" value="P:DNA replication"/>
    <property type="evidence" value="ECO:0007669"/>
    <property type="project" value="InterPro"/>
</dbReference>
<gene>
    <name evidence="5" type="primary">ssb</name>
    <name evidence="5" type="ORF">H8744_12010</name>
</gene>
<name>A0A926F1J2_9BACT</name>
<dbReference type="NCBIfam" id="TIGR00621">
    <property type="entry name" value="ssb"/>
    <property type="match status" value="1"/>
</dbReference>
<dbReference type="Proteomes" id="UP000651085">
    <property type="component" value="Unassembled WGS sequence"/>
</dbReference>
<evidence type="ECO:0000313" key="5">
    <source>
        <dbReference type="EMBL" id="MBC8593958.1"/>
    </source>
</evidence>
<dbReference type="HAMAP" id="MF_00984">
    <property type="entry name" value="SSB"/>
    <property type="match status" value="1"/>
</dbReference>
<comment type="caution">
    <text evidence="5">The sequence shown here is derived from an EMBL/GenBank/DDBJ whole genome shotgun (WGS) entry which is preliminary data.</text>
</comment>
<dbReference type="SUPFAM" id="SSF50249">
    <property type="entry name" value="Nucleic acid-binding proteins"/>
    <property type="match status" value="1"/>
</dbReference>
<dbReference type="EMBL" id="JACRTF010000001">
    <property type="protein sequence ID" value="MBC8593958.1"/>
    <property type="molecule type" value="Genomic_DNA"/>
</dbReference>
<dbReference type="InterPro" id="IPR000424">
    <property type="entry name" value="Primosome_PriB/ssb"/>
</dbReference>
<dbReference type="GO" id="GO:0009295">
    <property type="term" value="C:nucleoid"/>
    <property type="evidence" value="ECO:0007669"/>
    <property type="project" value="TreeGrafter"/>
</dbReference>
<comment type="subunit">
    <text evidence="2">Homotetramer.</text>
</comment>
<evidence type="ECO:0000256" key="4">
    <source>
        <dbReference type="SAM" id="MobiDB-lite"/>
    </source>
</evidence>
<evidence type="ECO:0000256" key="3">
    <source>
        <dbReference type="PIRNR" id="PIRNR002070"/>
    </source>
</evidence>
<feature type="region of interest" description="Disordered" evidence="4">
    <location>
        <begin position="111"/>
        <end position="147"/>
    </location>
</feature>
<sequence length="147" mass="16291">MSVNKVILLGNVGKDPEVRYLDTGIAVATFPLATTDRAYTLANGTQVPERTEWHNLVLWRGLAETAEKYVHKGDKLYIEGKIRTRSYDDQTGAKRYITEIFVDNMEMLTPKSASSGVSSVQQPVTPAQPQQSPVTPIQNNPADDLPF</sequence>
<dbReference type="InterPro" id="IPR012340">
    <property type="entry name" value="NA-bd_OB-fold"/>
</dbReference>
<protein>
    <recommendedName>
        <fullName evidence="2 3">Single-stranded DNA-binding protein</fullName>
        <shortName evidence="2">SSB</shortName>
    </recommendedName>
</protein>
<dbReference type="Pfam" id="PF00436">
    <property type="entry name" value="SSB"/>
    <property type="match status" value="1"/>
</dbReference>
<dbReference type="InterPro" id="IPR011344">
    <property type="entry name" value="ssDNA-bd"/>
</dbReference>
<dbReference type="PANTHER" id="PTHR10302:SF27">
    <property type="entry name" value="SINGLE-STRANDED DNA-BINDING PROTEIN"/>
    <property type="match status" value="1"/>
</dbReference>
<organism evidence="5 6">
    <name type="scientific">Jilunia laotingensis</name>
    <dbReference type="NCBI Taxonomy" id="2763675"/>
    <lineage>
        <taxon>Bacteria</taxon>
        <taxon>Pseudomonadati</taxon>
        <taxon>Bacteroidota</taxon>
        <taxon>Bacteroidia</taxon>
        <taxon>Bacteroidales</taxon>
        <taxon>Bacteroidaceae</taxon>
        <taxon>Jilunia</taxon>
    </lineage>
</organism>
<keyword evidence="6" id="KW-1185">Reference proteome</keyword>
<dbReference type="Gene3D" id="2.40.50.140">
    <property type="entry name" value="Nucleic acid-binding proteins"/>
    <property type="match status" value="1"/>
</dbReference>
<dbReference type="AlphaFoldDB" id="A0A926F1J2"/>
<dbReference type="RefSeq" id="WP_262435064.1">
    <property type="nucleotide sequence ID" value="NZ_JACRTF010000001.1"/>
</dbReference>
<dbReference type="GO" id="GO:0003697">
    <property type="term" value="F:single-stranded DNA binding"/>
    <property type="evidence" value="ECO:0007669"/>
    <property type="project" value="UniProtKB-UniRule"/>
</dbReference>
<dbReference type="PANTHER" id="PTHR10302">
    <property type="entry name" value="SINGLE-STRANDED DNA-BINDING PROTEIN"/>
    <property type="match status" value="1"/>
</dbReference>
<evidence type="ECO:0000256" key="2">
    <source>
        <dbReference type="HAMAP-Rule" id="MF_00984"/>
    </source>
</evidence>
<dbReference type="PROSITE" id="PS50935">
    <property type="entry name" value="SSB"/>
    <property type="match status" value="1"/>
</dbReference>
<dbReference type="PIRSF" id="PIRSF002070">
    <property type="entry name" value="SSB"/>
    <property type="match status" value="1"/>
</dbReference>
<evidence type="ECO:0000313" key="6">
    <source>
        <dbReference type="Proteomes" id="UP000651085"/>
    </source>
</evidence>
<accession>A0A926F1J2</accession>
<feature type="compositionally biased region" description="Low complexity" evidence="4">
    <location>
        <begin position="117"/>
        <end position="136"/>
    </location>
</feature>
<dbReference type="CDD" id="cd04496">
    <property type="entry name" value="SSB_OBF"/>
    <property type="match status" value="1"/>
</dbReference>
<proteinExistence type="inferred from homology"/>